<gene>
    <name evidence="1" type="ORF">GCM10010993_15900</name>
</gene>
<dbReference type="RefSeq" id="WP_188441511.1">
    <property type="nucleotide sequence ID" value="NZ_BMFD01000004.1"/>
</dbReference>
<evidence type="ECO:0000313" key="2">
    <source>
        <dbReference type="Proteomes" id="UP000635885"/>
    </source>
</evidence>
<sequence>MSNFIPSEHTDKTILRYDLLFEEGLKHAQKFSGKIWTDYNYHDPGVTFLEYLCYALTDLGYRTDFPIADLFLFGKDDFNNVKENLLFGPAEVFNSSPSTINDYRKLIIDRIKLVANAWVIPIKDHRMGLKGLFEIFIECSEDLTDLELQYLKNEVTDLFHQNRLIGHDLEQVWILKKVYLSIEAEISIESDALGELVMAKIYTALDSYINPQVELHDPIKLWKEAGYGAEQVLNGPLPMFGFIFDHELTPKIEAIYISRIKELILEVEGVKEINQLVLLKNGIPVFDNFVRFSKDEFPKIQYLDELTDTFQSFIHLLKNNVKYDIDPIITKQLITSEGVSVNQYYHQELRYEEKLPEGRFSLEELRKHYPIHNELPELYGVGKFGVSKNSGKVLQSSTYQVSAYLYFFEQMMASYLAQLSGLRFLFSTRDLKESYYNQIPLEIPLIQNILPDTSDFLNVLHQCSQISDDFVERRNRLLDHLLARFGEKIDETSLKKIYKSATLDGQEHFNLPIIQTKMSYLNEIIEIGRNKSKAFDLKGEQVWDAENISGLEKRIAIALNIKNYQRRYLSAPLKTLFTKKSEPKDKELKWMLQSLSFEEGEFQVYKLPQEAYQNRMVHFYGKGLRFLQEIFQITSNKKKIYTRYSPNEDMHYLMMQQSGMNTPFILYESSISEDCIIAKAKIIDKLNDLDEQSEGFHMLEHILLRPLEPVSFIFSFLNFEGEEFIEGLYPGEMEEQKSLGEDLLSYGIDIDNYSIVEQENTNTYAVLIYNYKHEPFAKIKGTFNSKPGAKRAIDNAMNFFNALNVQALLPENFMEVNHMGGAGHGFPQNFPFSDTLSFIFPNWPARFQKNDFKKYLEKLVAEHVMAHQGVKIYFLNMIEIEQFEERYHQWLFLKNQDQQDLKKIDGLALQLIQLLQEFKSINFTSGND</sequence>
<protein>
    <recommendedName>
        <fullName evidence="3">Site-specific DNA-methyltransferase (adenine-specific)</fullName>
    </recommendedName>
</protein>
<evidence type="ECO:0000313" key="1">
    <source>
        <dbReference type="EMBL" id="GGC37823.1"/>
    </source>
</evidence>
<reference evidence="2" key="1">
    <citation type="journal article" date="2019" name="Int. J. Syst. Evol. Microbiol.">
        <title>The Global Catalogue of Microorganisms (GCM) 10K type strain sequencing project: providing services to taxonomists for standard genome sequencing and annotation.</title>
        <authorList>
            <consortium name="The Broad Institute Genomics Platform"/>
            <consortium name="The Broad Institute Genome Sequencing Center for Infectious Disease"/>
            <person name="Wu L."/>
            <person name="Ma J."/>
        </authorList>
    </citation>
    <scope>NUCLEOTIDE SEQUENCE [LARGE SCALE GENOMIC DNA]</scope>
    <source>
        <strain evidence="2">CGMCC 1.12479</strain>
    </source>
</reference>
<accession>A0ABQ1MAX9</accession>
<proteinExistence type="predicted"/>
<keyword evidence="2" id="KW-1185">Reference proteome</keyword>
<evidence type="ECO:0008006" key="3">
    <source>
        <dbReference type="Google" id="ProtNLM"/>
    </source>
</evidence>
<name>A0ABQ1MAX9_9BACT</name>
<dbReference type="Proteomes" id="UP000635885">
    <property type="component" value="Unassembled WGS sequence"/>
</dbReference>
<organism evidence="1 2">
    <name type="scientific">Belliella aquatica</name>
    <dbReference type="NCBI Taxonomy" id="1323734"/>
    <lineage>
        <taxon>Bacteria</taxon>
        <taxon>Pseudomonadati</taxon>
        <taxon>Bacteroidota</taxon>
        <taxon>Cytophagia</taxon>
        <taxon>Cytophagales</taxon>
        <taxon>Cyclobacteriaceae</taxon>
        <taxon>Belliella</taxon>
    </lineage>
</organism>
<comment type="caution">
    <text evidence="1">The sequence shown here is derived from an EMBL/GenBank/DDBJ whole genome shotgun (WGS) entry which is preliminary data.</text>
</comment>
<dbReference type="EMBL" id="BMFD01000004">
    <property type="protein sequence ID" value="GGC37823.1"/>
    <property type="molecule type" value="Genomic_DNA"/>
</dbReference>